<sequence>MGNWADAILFGFGLVAFVLGVTSIIMGFIAQPVQQEDVMKSRVEYGFFGVSGVVLFLLFVYALTVG</sequence>
<keyword evidence="1" id="KW-0472">Membrane</keyword>
<reference evidence="2 3" key="1">
    <citation type="journal article" date="2017" name="Antonie Van Leeuwenhoek">
        <title>Rhizobium rhizosphaerae sp. nov., a novel species isolated from rice rhizosphere.</title>
        <authorList>
            <person name="Zhao J.J."/>
            <person name="Zhang J."/>
            <person name="Zhang R.J."/>
            <person name="Zhang C.W."/>
            <person name="Yin H.Q."/>
            <person name="Zhang X.X."/>
        </authorList>
    </citation>
    <scope>NUCLEOTIDE SEQUENCE [LARGE SCALE GENOMIC DNA]</scope>
    <source>
        <strain evidence="2 3">S18K6</strain>
    </source>
</reference>
<dbReference type="Proteomes" id="UP000006320">
    <property type="component" value="Unassembled WGS sequence"/>
</dbReference>
<keyword evidence="1" id="KW-0812">Transmembrane</keyword>
<comment type="caution">
    <text evidence="2">The sequence shown here is derived from an EMBL/GenBank/DDBJ whole genome shotgun (WGS) entry which is preliminary data.</text>
</comment>
<organism evidence="2 3">
    <name type="scientific">Paraglaciecola chathamensis S18K6</name>
    <dbReference type="NCBI Taxonomy" id="1127672"/>
    <lineage>
        <taxon>Bacteria</taxon>
        <taxon>Pseudomonadati</taxon>
        <taxon>Pseudomonadota</taxon>
        <taxon>Gammaproteobacteria</taxon>
        <taxon>Alteromonadales</taxon>
        <taxon>Alteromonadaceae</taxon>
        <taxon>Paraglaciecola</taxon>
    </lineage>
</organism>
<dbReference type="EMBL" id="BAEM01000026">
    <property type="protein sequence ID" value="GAC09651.1"/>
    <property type="molecule type" value="Genomic_DNA"/>
</dbReference>
<dbReference type="AlphaFoldDB" id="A0AAV3UX80"/>
<name>A0AAV3UX80_9ALTE</name>
<evidence type="ECO:0000313" key="2">
    <source>
        <dbReference type="EMBL" id="GAC09651.1"/>
    </source>
</evidence>
<protein>
    <submittedName>
        <fullName evidence="2">Uncharacterized protein</fullName>
    </submittedName>
</protein>
<evidence type="ECO:0000313" key="3">
    <source>
        <dbReference type="Proteomes" id="UP000006320"/>
    </source>
</evidence>
<feature type="transmembrane region" description="Helical" evidence="1">
    <location>
        <begin position="7"/>
        <end position="30"/>
    </location>
</feature>
<keyword evidence="1" id="KW-1133">Transmembrane helix</keyword>
<feature type="transmembrane region" description="Helical" evidence="1">
    <location>
        <begin position="45"/>
        <end position="64"/>
    </location>
</feature>
<evidence type="ECO:0000256" key="1">
    <source>
        <dbReference type="SAM" id="Phobius"/>
    </source>
</evidence>
<accession>A0AAV3UX80</accession>
<gene>
    <name evidence="2" type="ORF">GCHA_1700</name>
</gene>
<dbReference type="RefSeq" id="WP_007986926.1">
    <property type="nucleotide sequence ID" value="NZ_BAEM01000026.1"/>
</dbReference>
<proteinExistence type="predicted"/>